<evidence type="ECO:0000313" key="1">
    <source>
        <dbReference type="EMBL" id="KAI0062340.1"/>
    </source>
</evidence>
<comment type="caution">
    <text evidence="1">The sequence shown here is derived from an EMBL/GenBank/DDBJ whole genome shotgun (WGS) entry which is preliminary data.</text>
</comment>
<proteinExistence type="predicted"/>
<organism evidence="1 2">
    <name type="scientific">Artomyces pyxidatus</name>
    <dbReference type="NCBI Taxonomy" id="48021"/>
    <lineage>
        <taxon>Eukaryota</taxon>
        <taxon>Fungi</taxon>
        <taxon>Dikarya</taxon>
        <taxon>Basidiomycota</taxon>
        <taxon>Agaricomycotina</taxon>
        <taxon>Agaricomycetes</taxon>
        <taxon>Russulales</taxon>
        <taxon>Auriscalpiaceae</taxon>
        <taxon>Artomyces</taxon>
    </lineage>
</organism>
<reference evidence="1" key="2">
    <citation type="journal article" date="2022" name="New Phytol.">
        <title>Evolutionary transition to the ectomycorrhizal habit in the genomes of a hyperdiverse lineage of mushroom-forming fungi.</title>
        <authorList>
            <person name="Looney B."/>
            <person name="Miyauchi S."/>
            <person name="Morin E."/>
            <person name="Drula E."/>
            <person name="Courty P.E."/>
            <person name="Kohler A."/>
            <person name="Kuo A."/>
            <person name="LaButti K."/>
            <person name="Pangilinan J."/>
            <person name="Lipzen A."/>
            <person name="Riley R."/>
            <person name="Andreopoulos W."/>
            <person name="He G."/>
            <person name="Johnson J."/>
            <person name="Nolan M."/>
            <person name="Tritt A."/>
            <person name="Barry K.W."/>
            <person name="Grigoriev I.V."/>
            <person name="Nagy L.G."/>
            <person name="Hibbett D."/>
            <person name="Henrissat B."/>
            <person name="Matheny P.B."/>
            <person name="Labbe J."/>
            <person name="Martin F.M."/>
        </authorList>
    </citation>
    <scope>NUCLEOTIDE SEQUENCE</scope>
    <source>
        <strain evidence="1">HHB10654</strain>
    </source>
</reference>
<evidence type="ECO:0000313" key="2">
    <source>
        <dbReference type="Proteomes" id="UP000814140"/>
    </source>
</evidence>
<gene>
    <name evidence="1" type="ORF">BV25DRAFT_675734</name>
</gene>
<protein>
    <submittedName>
        <fullName evidence="1">Uncharacterized protein</fullName>
    </submittedName>
</protein>
<accession>A0ACB8T2H8</accession>
<reference evidence="1" key="1">
    <citation type="submission" date="2021-03" db="EMBL/GenBank/DDBJ databases">
        <authorList>
            <consortium name="DOE Joint Genome Institute"/>
            <person name="Ahrendt S."/>
            <person name="Looney B.P."/>
            <person name="Miyauchi S."/>
            <person name="Morin E."/>
            <person name="Drula E."/>
            <person name="Courty P.E."/>
            <person name="Chicoki N."/>
            <person name="Fauchery L."/>
            <person name="Kohler A."/>
            <person name="Kuo A."/>
            <person name="Labutti K."/>
            <person name="Pangilinan J."/>
            <person name="Lipzen A."/>
            <person name="Riley R."/>
            <person name="Andreopoulos W."/>
            <person name="He G."/>
            <person name="Johnson J."/>
            <person name="Barry K.W."/>
            <person name="Grigoriev I.V."/>
            <person name="Nagy L."/>
            <person name="Hibbett D."/>
            <person name="Henrissat B."/>
            <person name="Matheny P.B."/>
            <person name="Labbe J."/>
            <person name="Martin F."/>
        </authorList>
    </citation>
    <scope>NUCLEOTIDE SEQUENCE</scope>
    <source>
        <strain evidence="1">HHB10654</strain>
    </source>
</reference>
<dbReference type="Proteomes" id="UP000814140">
    <property type="component" value="Unassembled WGS sequence"/>
</dbReference>
<name>A0ACB8T2H8_9AGAM</name>
<keyword evidence="2" id="KW-1185">Reference proteome</keyword>
<dbReference type="EMBL" id="MU277208">
    <property type="protein sequence ID" value="KAI0062340.1"/>
    <property type="molecule type" value="Genomic_DNA"/>
</dbReference>
<sequence length="160" mass="17616">MHHLYGSGPVARCEASPSVIPSRLWRTMRMQVQFNVILRPFVRLASCLSPILSPLRHVPRASLSLPTVCPPEHVLMFALSPPGESAAPALASWRGSLSRVAKRGRSPHTCLDLSGVMTDRIPDAWEAGLGYARARRTLNRVAAARDQQMLLYICYADTGQ</sequence>